<organism evidence="1">
    <name type="scientific">Desulfobacca acetoxidans</name>
    <dbReference type="NCBI Taxonomy" id="60893"/>
    <lineage>
        <taxon>Bacteria</taxon>
        <taxon>Pseudomonadati</taxon>
        <taxon>Thermodesulfobacteriota</taxon>
        <taxon>Desulfobaccia</taxon>
        <taxon>Desulfobaccales</taxon>
        <taxon>Desulfobaccaceae</taxon>
        <taxon>Desulfobacca</taxon>
    </lineage>
</organism>
<protein>
    <recommendedName>
        <fullName evidence="2">DUF3786 domain-containing protein</fullName>
    </recommendedName>
</protein>
<evidence type="ECO:0000313" key="1">
    <source>
        <dbReference type="EMBL" id="HGZ11030.1"/>
    </source>
</evidence>
<accession>A0A7C5AKJ4</accession>
<name>A0A7C5AKJ4_9BACT</name>
<comment type="caution">
    <text evidence="1">The sequence shown here is derived from an EMBL/GenBank/DDBJ whole genome shotgun (WGS) entry which is preliminary data.</text>
</comment>
<evidence type="ECO:0008006" key="2">
    <source>
        <dbReference type="Google" id="ProtNLM"/>
    </source>
</evidence>
<dbReference type="EMBL" id="DTKJ01000016">
    <property type="protein sequence ID" value="HGZ11030.1"/>
    <property type="molecule type" value="Genomic_DNA"/>
</dbReference>
<dbReference type="AlphaFoldDB" id="A0A7C5AKJ4"/>
<sequence length="248" mass="28481">MGHFEAGWGWEAQIRQYVRKKYHRDLEGLTALEPQRLARLLRGELLPERPYATILWVMRLRPFRPLELYWFLDHDPEYGVDCRVLYARKSLAVPTEDAYVFAWDYLALLARYGRGTFPLSDTSPGSEWLPFSDFAPSEASPIKEVALGPREEPLRRLSLEVVEVAVARMEVGTASQISGGWQVTWPVLGDLALKLKVTPPAVELAFDSHGARKYPPEILLSFTWLYLNALLREARQVDPDLPRLSRYL</sequence>
<proteinExistence type="predicted"/>
<reference evidence="1" key="1">
    <citation type="journal article" date="2020" name="mSystems">
        <title>Genome- and Community-Level Interaction Insights into Carbon Utilization and Element Cycling Functions of Hydrothermarchaeota in Hydrothermal Sediment.</title>
        <authorList>
            <person name="Zhou Z."/>
            <person name="Liu Y."/>
            <person name="Xu W."/>
            <person name="Pan J."/>
            <person name="Luo Z.H."/>
            <person name="Li M."/>
        </authorList>
    </citation>
    <scope>NUCLEOTIDE SEQUENCE [LARGE SCALE GENOMIC DNA]</scope>
    <source>
        <strain evidence="1">SpSt-853</strain>
    </source>
</reference>
<gene>
    <name evidence="1" type="ORF">ENW48_02275</name>
</gene>